<evidence type="ECO:0000313" key="2">
    <source>
        <dbReference type="Proteomes" id="UP000317209"/>
    </source>
</evidence>
<dbReference type="InterPro" id="IPR036291">
    <property type="entry name" value="NAD(P)-bd_dom_sf"/>
</dbReference>
<dbReference type="EMBL" id="VFOX01000001">
    <property type="protein sequence ID" value="TQL84523.1"/>
    <property type="molecule type" value="Genomic_DNA"/>
</dbReference>
<keyword evidence="2" id="KW-1185">Reference proteome</keyword>
<dbReference type="OrthoDB" id="8990234at2"/>
<evidence type="ECO:0000313" key="1">
    <source>
        <dbReference type="EMBL" id="TQL84523.1"/>
    </source>
</evidence>
<dbReference type="Proteomes" id="UP000317209">
    <property type="component" value="Unassembled WGS sequence"/>
</dbReference>
<accession>A0A543BID7</accession>
<protein>
    <submittedName>
        <fullName evidence="1">Shikimate 5-dehydrogenase</fullName>
    </submittedName>
</protein>
<sequence length="321" mass="34681">MSSSLTTVAPPADDTATADYMGFVGVSTGSSSIMQVFPRWAEVLGLPTRNLVGHDLPMDATPAQYIAMVEQIRDDPRHRGALVTTHKMNVYAAASDLFDELDPFAVSCSEISSISKRGDRLIGRAKDPLTVDLALNDFLPVDHFARTGAEVVILGAGGSGTALSWALAERADAPSKVTVTARDDEKLAHLREVHAQHGTPEGLITYVRTDTPEQAAALIAAAPAGSLIVNATGLGKDRPGSPLPDDVVFPENAVVWEFNYRGSLEFLHQARAQEQARSLHVVDGWRYFIHGWSQVVADVFELELTPEIVEQLAEAAEFARR</sequence>
<proteinExistence type="predicted"/>
<reference evidence="1 2" key="1">
    <citation type="submission" date="2019-06" db="EMBL/GenBank/DDBJ databases">
        <title>Sequencing the genomes of 1000 actinobacteria strains.</title>
        <authorList>
            <person name="Klenk H.-P."/>
        </authorList>
    </citation>
    <scope>NUCLEOTIDE SEQUENCE [LARGE SCALE GENOMIC DNA]</scope>
    <source>
        <strain evidence="1 2">DSM 20169</strain>
    </source>
</reference>
<dbReference type="RefSeq" id="WP_141870576.1">
    <property type="nucleotide sequence ID" value="NZ_VFOX01000001.1"/>
</dbReference>
<dbReference type="Gene3D" id="3.40.50.720">
    <property type="entry name" value="NAD(P)-binding Rossmann-like Domain"/>
    <property type="match status" value="1"/>
</dbReference>
<organism evidence="1 2">
    <name type="scientific">Microbacterium saperdae</name>
    <dbReference type="NCBI Taxonomy" id="69368"/>
    <lineage>
        <taxon>Bacteria</taxon>
        <taxon>Bacillati</taxon>
        <taxon>Actinomycetota</taxon>
        <taxon>Actinomycetes</taxon>
        <taxon>Micrococcales</taxon>
        <taxon>Microbacteriaceae</taxon>
        <taxon>Microbacterium</taxon>
    </lineage>
</organism>
<dbReference type="AlphaFoldDB" id="A0A543BID7"/>
<comment type="caution">
    <text evidence="1">The sequence shown here is derived from an EMBL/GenBank/DDBJ whole genome shotgun (WGS) entry which is preliminary data.</text>
</comment>
<dbReference type="SUPFAM" id="SSF51735">
    <property type="entry name" value="NAD(P)-binding Rossmann-fold domains"/>
    <property type="match status" value="1"/>
</dbReference>
<name>A0A543BID7_9MICO</name>
<gene>
    <name evidence="1" type="ORF">FB560_0110</name>
</gene>